<dbReference type="GO" id="GO:0005886">
    <property type="term" value="C:plasma membrane"/>
    <property type="evidence" value="ECO:0007669"/>
    <property type="project" value="UniProtKB-SubCell"/>
</dbReference>
<evidence type="ECO:0000256" key="7">
    <source>
        <dbReference type="ARBA" id="ARBA00023186"/>
    </source>
</evidence>
<dbReference type="Pfam" id="PF13616">
    <property type="entry name" value="Rotamase_3"/>
    <property type="match status" value="1"/>
</dbReference>
<evidence type="ECO:0000313" key="16">
    <source>
        <dbReference type="EMBL" id="TYP80552.1"/>
    </source>
</evidence>
<comment type="similarity">
    <text evidence="9">Belongs to the PpiD chaperone family.</text>
</comment>
<dbReference type="KEGG" id="nco:AAW31_07475"/>
<evidence type="ECO:0000313" key="18">
    <source>
        <dbReference type="Proteomes" id="UP000324176"/>
    </source>
</evidence>
<keyword evidence="4" id="KW-0812">Transmembrane</keyword>
<dbReference type="Gene3D" id="3.10.50.40">
    <property type="match status" value="1"/>
</dbReference>
<dbReference type="PANTHER" id="PTHR47529:SF1">
    <property type="entry name" value="PERIPLASMIC CHAPERONE PPID"/>
    <property type="match status" value="1"/>
</dbReference>
<evidence type="ECO:0000256" key="1">
    <source>
        <dbReference type="ARBA" id="ARBA00004382"/>
    </source>
</evidence>
<dbReference type="PANTHER" id="PTHR47529">
    <property type="entry name" value="PEPTIDYL-PROLYL CIS-TRANS ISOMERASE D"/>
    <property type="match status" value="1"/>
</dbReference>
<keyword evidence="13" id="KW-0175">Coiled coil</keyword>
<comment type="subcellular location">
    <subcellularLocation>
        <location evidence="1">Cell inner membrane</location>
        <topology evidence="1">Single-pass type II membrane protein</topology>
        <orientation evidence="1">Periplasmic side</orientation>
    </subcellularLocation>
</comment>
<dbReference type="Pfam" id="PF13624">
    <property type="entry name" value="SurA_N_3"/>
    <property type="match status" value="1"/>
</dbReference>
<evidence type="ECO:0000256" key="6">
    <source>
        <dbReference type="ARBA" id="ARBA00023136"/>
    </source>
</evidence>
<keyword evidence="12" id="KW-0697">Rotamase</keyword>
<accession>A0A0F7KFR6</accession>
<evidence type="ECO:0000256" key="4">
    <source>
        <dbReference type="ARBA" id="ARBA00022692"/>
    </source>
</evidence>
<keyword evidence="5" id="KW-1133">Transmembrane helix</keyword>
<feature type="coiled-coil region" evidence="13">
    <location>
        <begin position="235"/>
        <end position="301"/>
    </location>
</feature>
<dbReference type="InterPro" id="IPR000297">
    <property type="entry name" value="PPIase_PpiC"/>
</dbReference>
<dbReference type="InterPro" id="IPR027304">
    <property type="entry name" value="Trigger_fact/SurA_dom_sf"/>
</dbReference>
<dbReference type="OrthoDB" id="9812372at2"/>
<dbReference type="PATRIC" id="fig|44574.3.peg.1818"/>
<organism evidence="15 17">
    <name type="scientific">Nitrosomonas communis</name>
    <dbReference type="NCBI Taxonomy" id="44574"/>
    <lineage>
        <taxon>Bacteria</taxon>
        <taxon>Pseudomonadati</taxon>
        <taxon>Pseudomonadota</taxon>
        <taxon>Betaproteobacteria</taxon>
        <taxon>Nitrosomonadales</taxon>
        <taxon>Nitrosomonadaceae</taxon>
        <taxon>Nitrosomonas</taxon>
    </lineage>
</organism>
<evidence type="ECO:0000256" key="5">
    <source>
        <dbReference type="ARBA" id="ARBA00022989"/>
    </source>
</evidence>
<evidence type="ECO:0000256" key="9">
    <source>
        <dbReference type="ARBA" id="ARBA00038408"/>
    </source>
</evidence>
<dbReference type="EMBL" id="VNHT01000058">
    <property type="protein sequence ID" value="TYP80552.1"/>
    <property type="molecule type" value="Genomic_DNA"/>
</dbReference>
<dbReference type="AlphaFoldDB" id="A0A0F7KFR6"/>
<keyword evidence="6" id="KW-0472">Membrane</keyword>
<name>A0A0F7KFR6_9PROT</name>
<dbReference type="InterPro" id="IPR046357">
    <property type="entry name" value="PPIase_dom_sf"/>
</dbReference>
<dbReference type="InterPro" id="IPR052029">
    <property type="entry name" value="PpiD_chaperone"/>
</dbReference>
<dbReference type="Gene3D" id="1.10.4030.10">
    <property type="entry name" value="Porin chaperone SurA, peptide-binding domain"/>
    <property type="match status" value="1"/>
</dbReference>
<reference evidence="15 17" key="2">
    <citation type="journal article" date="2016" name="Genome Announc.">
        <title>Genome Sequence of Nitrosomonas communis Strain Nm2, a Mesophilic Ammonia-Oxidizing Bacterium Isolated from Mediterranean Soil.</title>
        <authorList>
            <person name="Kozlowski J.A."/>
            <person name="Kits K.D."/>
            <person name="Stein L.Y."/>
        </authorList>
    </citation>
    <scope>NUCLEOTIDE SEQUENCE [LARGE SCALE GENOMIC DNA]</scope>
    <source>
        <strain evidence="15 17">Nm2</strain>
    </source>
</reference>
<dbReference type="SUPFAM" id="SSF109998">
    <property type="entry name" value="Triger factor/SurA peptide-binding domain-like"/>
    <property type="match status" value="1"/>
</dbReference>
<dbReference type="GO" id="GO:0003755">
    <property type="term" value="F:peptidyl-prolyl cis-trans isomerase activity"/>
    <property type="evidence" value="ECO:0007669"/>
    <property type="project" value="UniProtKB-KW"/>
</dbReference>
<dbReference type="EMBL" id="CP011451">
    <property type="protein sequence ID" value="AKH37682.1"/>
    <property type="molecule type" value="Genomic_DNA"/>
</dbReference>
<reference evidence="16 18" key="3">
    <citation type="submission" date="2019-07" db="EMBL/GenBank/DDBJ databases">
        <title>Active sludge and wastewater microbial communities from Klosterneuburg, Austria.</title>
        <authorList>
            <person name="Wagner M."/>
        </authorList>
    </citation>
    <scope>NUCLEOTIDE SEQUENCE [LARGE SCALE GENOMIC DNA]</scope>
    <source>
        <strain evidence="16 18">Nm2</strain>
    </source>
</reference>
<reference evidence="17" key="1">
    <citation type="submission" date="2015-05" db="EMBL/GenBank/DDBJ databases">
        <title>Draft genome of Nitrosomonas communis strain Nm2.</title>
        <authorList>
            <person name="Kozlowski J.A."/>
            <person name="Kits K.D."/>
            <person name="Stein L.Y."/>
        </authorList>
    </citation>
    <scope>NUCLEOTIDE SEQUENCE [LARGE SCALE GENOMIC DNA]</scope>
    <source>
        <strain evidence="17">Nm2</strain>
    </source>
</reference>
<dbReference type="PROSITE" id="PS50198">
    <property type="entry name" value="PPIC_PPIASE_2"/>
    <property type="match status" value="1"/>
</dbReference>
<evidence type="ECO:0000256" key="10">
    <source>
        <dbReference type="ARBA" id="ARBA00040743"/>
    </source>
</evidence>
<evidence type="ECO:0000313" key="17">
    <source>
        <dbReference type="Proteomes" id="UP000034156"/>
    </source>
</evidence>
<dbReference type="Proteomes" id="UP000324176">
    <property type="component" value="Unassembled WGS sequence"/>
</dbReference>
<evidence type="ECO:0000256" key="3">
    <source>
        <dbReference type="ARBA" id="ARBA00022519"/>
    </source>
</evidence>
<evidence type="ECO:0000256" key="12">
    <source>
        <dbReference type="PROSITE-ProRule" id="PRU00278"/>
    </source>
</evidence>
<keyword evidence="17" id="KW-1185">Reference proteome</keyword>
<evidence type="ECO:0000259" key="14">
    <source>
        <dbReference type="PROSITE" id="PS50198"/>
    </source>
</evidence>
<dbReference type="RefSeq" id="WP_046849757.1">
    <property type="nucleotide sequence ID" value="NZ_CP011451.1"/>
</dbReference>
<dbReference type="Proteomes" id="UP000034156">
    <property type="component" value="Chromosome"/>
</dbReference>
<evidence type="ECO:0000256" key="11">
    <source>
        <dbReference type="ARBA" id="ARBA00042775"/>
    </source>
</evidence>
<evidence type="ECO:0000256" key="13">
    <source>
        <dbReference type="SAM" id="Coils"/>
    </source>
</evidence>
<sequence>MFDFVHRKKTIVQVILLLAILPFMFWGVESYRTDGKESYVAVVDGEEITRREFEQALRNQHETMRNMLGDKFDSTLLDNPQMRLAVLENLIQKKLLQHEAVNVGLTVLDSQLAREIQNISAFHEDQKFSYQRYEELLRRQQMTPAMFESRMVAEIMQQQVLEAVAKSTVIPDTVTRNVAHLSEVKREINQVKIEPQHFISQINPDEAAIQSYYENHQADFLLPERVRIEYVVLSLEELAQQEEVAADEIKKYFDEHQSEFGQEEQRQASHILIAAPATASDDEKAAAREKAENLLAQLKAEPEKFAELASEHSEDQGSAKVGGDLGFLGRGILIKEFEDQLFQMQPNEIRGPVETTFGFHIIKLSEIKPAQTAPLEEVRDKIEQTLKRQKAASHFGEIVEDFSNIVYEQSDSLQPAAERLGLAIQQSEWIDKKSKEPAIVTNEKLLQAIFSDDAINEKHNTEAIEVMPDTFVSARVLEHKSAAIQSLDVVRDEVIDRVKKQLAAELAEQEGRDKLAQLQAGENVSVSWGDTKEISYMQPQGLELDTLRAISQTESDKLPAYTGVTGSEGSFSLIRINRIIEPASLDKDQYQVFSNQLKQMIVQEELSSYQLGLRQRYDVKIREESY</sequence>
<gene>
    <name evidence="15" type="ORF">AAW31_07475</name>
    <name evidence="16" type="ORF">BCL69_10585</name>
</gene>
<keyword evidence="3" id="KW-0997">Cell inner membrane</keyword>
<evidence type="ECO:0000256" key="8">
    <source>
        <dbReference type="ARBA" id="ARBA00023235"/>
    </source>
</evidence>
<keyword evidence="7" id="KW-0143">Chaperone</keyword>
<proteinExistence type="inferred from homology"/>
<evidence type="ECO:0000313" key="15">
    <source>
        <dbReference type="EMBL" id="AKH37682.1"/>
    </source>
</evidence>
<feature type="domain" description="PpiC" evidence="14">
    <location>
        <begin position="263"/>
        <end position="366"/>
    </location>
</feature>
<protein>
    <recommendedName>
        <fullName evidence="10">Periplasmic chaperone PpiD</fullName>
    </recommendedName>
    <alternativeName>
        <fullName evidence="11">Periplasmic folding chaperone</fullName>
    </alternativeName>
</protein>
<dbReference type="SUPFAM" id="SSF54534">
    <property type="entry name" value="FKBP-like"/>
    <property type="match status" value="1"/>
</dbReference>
<dbReference type="PROSITE" id="PS01096">
    <property type="entry name" value="PPIC_PPIASE_1"/>
    <property type="match status" value="1"/>
</dbReference>
<evidence type="ECO:0000256" key="2">
    <source>
        <dbReference type="ARBA" id="ARBA00022475"/>
    </source>
</evidence>
<keyword evidence="8 12" id="KW-0413">Isomerase</keyword>
<keyword evidence="2" id="KW-1003">Cell membrane</keyword>
<dbReference type="InterPro" id="IPR023058">
    <property type="entry name" value="PPIase_PpiC_CS"/>
</dbReference>